<feature type="signal peptide" evidence="9">
    <location>
        <begin position="1"/>
        <end position="16"/>
    </location>
</feature>
<dbReference type="GO" id="GO:0006508">
    <property type="term" value="P:proteolysis"/>
    <property type="evidence" value="ECO:0007669"/>
    <property type="project" value="UniProtKB-KW"/>
</dbReference>
<evidence type="ECO:0000256" key="1">
    <source>
        <dbReference type="ARBA" id="ARBA00011073"/>
    </source>
</evidence>
<dbReference type="InterPro" id="IPR000209">
    <property type="entry name" value="Peptidase_S8/S53_dom"/>
</dbReference>
<evidence type="ECO:0000256" key="6">
    <source>
        <dbReference type="PROSITE-ProRule" id="PRU01240"/>
    </source>
</evidence>
<dbReference type="AlphaFoldDB" id="A0A430SE02"/>
<keyword evidence="2 6" id="KW-0645">Protease</keyword>
<keyword evidence="4 6" id="KW-0720">Serine protease</keyword>
<evidence type="ECO:0000256" key="2">
    <source>
        <dbReference type="ARBA" id="ARBA00022670"/>
    </source>
</evidence>
<dbReference type="CDD" id="cd07496">
    <property type="entry name" value="Peptidases_S8_13"/>
    <property type="match status" value="1"/>
</dbReference>
<dbReference type="Pfam" id="PF00082">
    <property type="entry name" value="Peptidase_S8"/>
    <property type="match status" value="1"/>
</dbReference>
<evidence type="ECO:0000256" key="7">
    <source>
        <dbReference type="RuleBase" id="RU003355"/>
    </source>
</evidence>
<evidence type="ECO:0000256" key="9">
    <source>
        <dbReference type="SAM" id="SignalP"/>
    </source>
</evidence>
<comment type="caution">
    <text evidence="11">The sequence shown here is derived from an EMBL/GenBank/DDBJ whole genome shotgun (WGS) entry which is preliminary data.</text>
</comment>
<feature type="region of interest" description="Disordered" evidence="8">
    <location>
        <begin position="209"/>
        <end position="239"/>
    </location>
</feature>
<feature type="active site" description="Charge relay system" evidence="5 6">
    <location>
        <position position="185"/>
    </location>
</feature>
<evidence type="ECO:0000313" key="11">
    <source>
        <dbReference type="EMBL" id="RTH35006.1"/>
    </source>
</evidence>
<dbReference type="InterPro" id="IPR036852">
    <property type="entry name" value="Peptidase_S8/S53_dom_sf"/>
</dbReference>
<reference evidence="11 12" key="1">
    <citation type="journal article" date="2019" name="Extremophiles">
        <title>Biogeography of thermophiles and predominance of Thermus scotoductus in domestic water heaters.</title>
        <authorList>
            <person name="Wilpiszeski R.L."/>
            <person name="Zhang Z."/>
            <person name="House C.H."/>
        </authorList>
    </citation>
    <scope>NUCLEOTIDE SEQUENCE [LARGE SCALE GENOMIC DNA]</scope>
    <source>
        <strain evidence="11 12">20_S20</strain>
    </source>
</reference>
<dbReference type="InterPro" id="IPR023827">
    <property type="entry name" value="Peptidase_S8_Asp-AS"/>
</dbReference>
<dbReference type="InterPro" id="IPR015500">
    <property type="entry name" value="Peptidase_S8_subtilisin-rel"/>
</dbReference>
<dbReference type="InterPro" id="IPR050131">
    <property type="entry name" value="Peptidase_S8_subtilisin-like"/>
</dbReference>
<feature type="active site" description="Charge relay system" evidence="5 6">
    <location>
        <position position="233"/>
    </location>
</feature>
<feature type="domain" description="Peptidase S8/S53" evidence="10">
    <location>
        <begin position="177"/>
        <end position="458"/>
    </location>
</feature>
<feature type="chain" id="PRO_5019400450" evidence="9">
    <location>
        <begin position="17"/>
        <end position="723"/>
    </location>
</feature>
<dbReference type="InterPro" id="IPR022398">
    <property type="entry name" value="Peptidase_S8_His-AS"/>
</dbReference>
<dbReference type="PROSITE" id="PS00136">
    <property type="entry name" value="SUBTILASE_ASP"/>
    <property type="match status" value="1"/>
</dbReference>
<dbReference type="PROSITE" id="PS00137">
    <property type="entry name" value="SUBTILASE_HIS"/>
    <property type="match status" value="1"/>
</dbReference>
<evidence type="ECO:0000313" key="12">
    <source>
        <dbReference type="Proteomes" id="UP000286928"/>
    </source>
</evidence>
<accession>A0A430SE02</accession>
<feature type="compositionally biased region" description="Basic and acidic residues" evidence="8">
    <location>
        <begin position="211"/>
        <end position="220"/>
    </location>
</feature>
<dbReference type="GO" id="GO:0004252">
    <property type="term" value="F:serine-type endopeptidase activity"/>
    <property type="evidence" value="ECO:0007669"/>
    <property type="project" value="UniProtKB-UniRule"/>
</dbReference>
<dbReference type="Gene3D" id="3.40.50.200">
    <property type="entry name" value="Peptidase S8/S53 domain"/>
    <property type="match status" value="1"/>
</dbReference>
<dbReference type="PANTHER" id="PTHR43806">
    <property type="entry name" value="PEPTIDASE S8"/>
    <property type="match status" value="1"/>
</dbReference>
<evidence type="ECO:0000259" key="10">
    <source>
        <dbReference type="Pfam" id="PF00082"/>
    </source>
</evidence>
<evidence type="ECO:0000256" key="5">
    <source>
        <dbReference type="PIRSR" id="PIRSR615500-1"/>
    </source>
</evidence>
<evidence type="ECO:0000256" key="4">
    <source>
        <dbReference type="ARBA" id="ARBA00022825"/>
    </source>
</evidence>
<proteinExistence type="inferred from homology"/>
<keyword evidence="3 6" id="KW-0378">Hydrolase</keyword>
<dbReference type="PRINTS" id="PR00723">
    <property type="entry name" value="SUBTILISIN"/>
</dbReference>
<protein>
    <submittedName>
        <fullName evidence="11">Peptidase S8</fullName>
    </submittedName>
</protein>
<keyword evidence="9" id="KW-0732">Signal</keyword>
<dbReference type="SUPFAM" id="SSF52743">
    <property type="entry name" value="Subtilisin-like"/>
    <property type="match status" value="1"/>
</dbReference>
<dbReference type="InterPro" id="IPR023828">
    <property type="entry name" value="Peptidase_S8_Ser-AS"/>
</dbReference>
<dbReference type="Proteomes" id="UP000286928">
    <property type="component" value="Unassembled WGS sequence"/>
</dbReference>
<comment type="similarity">
    <text evidence="1 6 7">Belongs to the peptidase S8 family.</text>
</comment>
<gene>
    <name evidence="11" type="ORF">CSW33_00085</name>
</gene>
<dbReference type="InterPro" id="IPR034176">
    <property type="entry name" value="Peptidases_S8_13"/>
</dbReference>
<name>A0A430SE02_THESC</name>
<evidence type="ECO:0000256" key="3">
    <source>
        <dbReference type="ARBA" id="ARBA00022801"/>
    </source>
</evidence>
<feature type="compositionally biased region" description="Polar residues" evidence="8">
    <location>
        <begin position="228"/>
        <end position="239"/>
    </location>
</feature>
<feature type="active site" description="Charge relay system" evidence="5 6">
    <location>
        <position position="418"/>
    </location>
</feature>
<organism evidence="11 12">
    <name type="scientific">Thermus scotoductus</name>
    <dbReference type="NCBI Taxonomy" id="37636"/>
    <lineage>
        <taxon>Bacteria</taxon>
        <taxon>Thermotogati</taxon>
        <taxon>Deinococcota</taxon>
        <taxon>Deinococci</taxon>
        <taxon>Thermales</taxon>
        <taxon>Thermaceae</taxon>
        <taxon>Thermus</taxon>
    </lineage>
</organism>
<dbReference type="PROSITE" id="PS51892">
    <property type="entry name" value="SUBTILASE"/>
    <property type="match status" value="1"/>
</dbReference>
<dbReference type="EMBL" id="PEMD01000003">
    <property type="protein sequence ID" value="RTH35006.1"/>
    <property type="molecule type" value="Genomic_DNA"/>
</dbReference>
<dbReference type="PANTHER" id="PTHR43806:SF11">
    <property type="entry name" value="CEREVISIN-RELATED"/>
    <property type="match status" value="1"/>
</dbReference>
<evidence type="ECO:0000256" key="8">
    <source>
        <dbReference type="SAM" id="MobiDB-lite"/>
    </source>
</evidence>
<sequence>MKKVAFFFLLALSLWACQNQGGGGGEISGTVSLGRSITSSLQEGFGFAGTSLTSGQPTQPRREARWVLGEVLVKALPGKALPKRMEVGGKVLGFVRPLALPGWGLYRVEGIAPLGLEVLDLEALSQTLEGVPGVEKAHPNYVLDVLKTPNDPFYPYQWHYPAINLPQAWDIEDGRSRQVVVAVIDSGIKKQHPDLAPVLLSGYDFVSDPQRSGDGDGRDPDPEEPLGTGSSYHGSHVSGTIAASTNDGVGVAGVSWGAKILPVRALGAGGGSLADIYEGLLWAVGLDVAGVPRNPNPAQVVNMSLGGPVPCPDFVQEVIDRANQQPQKPIIVVAAGNSQDDARNYTPASCAGVITVGATEYRGYRAYYSNYGPRIDVMAPGGDTTVDQNGDQLPDGVLSTVWDDYANQPSVDFMQGTSMASPHVAGLVALMKARNPNLGLAEVLSILKQTARPLNDQACTGLPHDRVEVYLSGSDCGAGLVDAYRALQMVAGGGGGPGPGPDFQIQLSPASLTLGPGQSGQVTVSILGSGGFNGLVNLSLEGNPPGVSGAFVPNPTSSSSTLTLTVAGTVSPGTYSLRVRGVSGSLVKEATLGLTVSTAPPPSRPTVRGTYVFALYLTPDEEDIDPDRSKYVRIDRDGNSAPYSIPNLEGGKYVVVGWKDANGNQDVDEGDYLGVYMDNRGDYRVIPPKGGVDFTLELMVSSFGTSSDRARVRDWVQKVWRRP</sequence>
<dbReference type="PROSITE" id="PS00138">
    <property type="entry name" value="SUBTILASE_SER"/>
    <property type="match status" value="1"/>
</dbReference>